<protein>
    <submittedName>
        <fullName evidence="10">Threonine/serine exporter family protein</fullName>
    </submittedName>
</protein>
<dbReference type="RefSeq" id="WP_343767962.1">
    <property type="nucleotide sequence ID" value="NZ_BAAACF010000001.1"/>
</dbReference>
<evidence type="ECO:0000256" key="6">
    <source>
        <dbReference type="ARBA" id="ARBA00023136"/>
    </source>
</evidence>
<name>A0ABN1IVL9_9CLOT</name>
<dbReference type="InterPro" id="IPR024528">
    <property type="entry name" value="ThrE_2"/>
</dbReference>
<evidence type="ECO:0000313" key="10">
    <source>
        <dbReference type="EMBL" id="GAA0721934.1"/>
    </source>
</evidence>
<evidence type="ECO:0000259" key="9">
    <source>
        <dbReference type="Pfam" id="PF12821"/>
    </source>
</evidence>
<comment type="similarity">
    <text evidence="7">Belongs to the ThrE exporter (TC 2.A.79) family.</text>
</comment>
<evidence type="ECO:0000256" key="4">
    <source>
        <dbReference type="ARBA" id="ARBA00022692"/>
    </source>
</evidence>
<feature type="transmembrane region" description="Helical" evidence="8">
    <location>
        <begin position="6"/>
        <end position="23"/>
    </location>
</feature>
<dbReference type="PANTHER" id="PTHR34390">
    <property type="entry name" value="UPF0442 PROTEIN YJJB-RELATED"/>
    <property type="match status" value="1"/>
</dbReference>
<evidence type="ECO:0000256" key="2">
    <source>
        <dbReference type="ARBA" id="ARBA00022475"/>
    </source>
</evidence>
<accession>A0ABN1IVL9</accession>
<reference evidence="10 11" key="1">
    <citation type="journal article" date="2019" name="Int. J. Syst. Evol. Microbiol.">
        <title>The Global Catalogue of Microorganisms (GCM) 10K type strain sequencing project: providing services to taxonomists for standard genome sequencing and annotation.</title>
        <authorList>
            <consortium name="The Broad Institute Genomics Platform"/>
            <consortium name="The Broad Institute Genome Sequencing Center for Infectious Disease"/>
            <person name="Wu L."/>
            <person name="Ma J."/>
        </authorList>
    </citation>
    <scope>NUCLEOTIDE SEQUENCE [LARGE SCALE GENOMIC DNA]</scope>
    <source>
        <strain evidence="10 11">JCM 1405</strain>
    </source>
</reference>
<sequence length="150" mass="16207">MIGNALLFSLYSFIATFAFSIIFNIKGKNLFFSALCGGISWFIYLISLGSNMSNTLSIFNGTLIAAIYAEIAARILKTPVTTFIICGILPLVPGGGMYYTMLDFTRGNLSVALETGWNTLTIAGAIAIALVLVSSVTKLITYKKLKLKIK</sequence>
<feature type="domain" description="Threonine/Serine exporter ThrE" evidence="9">
    <location>
        <begin position="10"/>
        <end position="136"/>
    </location>
</feature>
<keyword evidence="6 8" id="KW-0472">Membrane</keyword>
<feature type="transmembrane region" description="Helical" evidence="8">
    <location>
        <begin position="55"/>
        <end position="73"/>
    </location>
</feature>
<dbReference type="EMBL" id="BAAACF010000001">
    <property type="protein sequence ID" value="GAA0721934.1"/>
    <property type="molecule type" value="Genomic_DNA"/>
</dbReference>
<dbReference type="InterPro" id="IPR050539">
    <property type="entry name" value="ThrE_Dicarb/AminoAcid_Exp"/>
</dbReference>
<keyword evidence="5 8" id="KW-1133">Transmembrane helix</keyword>
<proteinExistence type="inferred from homology"/>
<evidence type="ECO:0000256" key="1">
    <source>
        <dbReference type="ARBA" id="ARBA00004651"/>
    </source>
</evidence>
<feature type="transmembrane region" description="Helical" evidence="8">
    <location>
        <begin position="80"/>
        <end position="100"/>
    </location>
</feature>
<evidence type="ECO:0000256" key="3">
    <source>
        <dbReference type="ARBA" id="ARBA00022519"/>
    </source>
</evidence>
<evidence type="ECO:0000256" key="8">
    <source>
        <dbReference type="SAM" id="Phobius"/>
    </source>
</evidence>
<comment type="caution">
    <text evidence="10">The sequence shown here is derived from an EMBL/GenBank/DDBJ whole genome shotgun (WGS) entry which is preliminary data.</text>
</comment>
<gene>
    <name evidence="10" type="ORF">GCM10008905_12900</name>
</gene>
<comment type="subcellular location">
    <subcellularLocation>
        <location evidence="1">Cell membrane</location>
        <topology evidence="1">Multi-pass membrane protein</topology>
    </subcellularLocation>
</comment>
<feature type="transmembrane region" description="Helical" evidence="8">
    <location>
        <begin position="120"/>
        <end position="140"/>
    </location>
</feature>
<keyword evidence="4 8" id="KW-0812">Transmembrane</keyword>
<evidence type="ECO:0000256" key="7">
    <source>
        <dbReference type="ARBA" id="ARBA00034125"/>
    </source>
</evidence>
<keyword evidence="2" id="KW-1003">Cell membrane</keyword>
<keyword evidence="11" id="KW-1185">Reference proteome</keyword>
<feature type="transmembrane region" description="Helical" evidence="8">
    <location>
        <begin position="30"/>
        <end position="49"/>
    </location>
</feature>
<evidence type="ECO:0000313" key="11">
    <source>
        <dbReference type="Proteomes" id="UP001500339"/>
    </source>
</evidence>
<keyword evidence="3" id="KW-0997">Cell inner membrane</keyword>
<dbReference type="Proteomes" id="UP001500339">
    <property type="component" value="Unassembled WGS sequence"/>
</dbReference>
<dbReference type="Pfam" id="PF12821">
    <property type="entry name" value="ThrE_2"/>
    <property type="match status" value="1"/>
</dbReference>
<organism evidence="10 11">
    <name type="scientific">Clostridium malenominatum</name>
    <dbReference type="NCBI Taxonomy" id="1539"/>
    <lineage>
        <taxon>Bacteria</taxon>
        <taxon>Bacillati</taxon>
        <taxon>Bacillota</taxon>
        <taxon>Clostridia</taxon>
        <taxon>Eubacteriales</taxon>
        <taxon>Clostridiaceae</taxon>
        <taxon>Clostridium</taxon>
    </lineage>
</organism>
<evidence type="ECO:0000256" key="5">
    <source>
        <dbReference type="ARBA" id="ARBA00022989"/>
    </source>
</evidence>
<dbReference type="PANTHER" id="PTHR34390:SF1">
    <property type="entry name" value="SUCCINATE TRANSPORTER SUBUNIT YJJB-RELATED"/>
    <property type="match status" value="1"/>
</dbReference>